<proteinExistence type="predicted"/>
<sequence>MPPKITNSVAWQQAELLMQPAFIRVVDNVRKLLDNSSWKGTYHDVLVWAADTNDQTKVIVTQLIQELETATPEQAEQIKERLRLLPTPHPGYHLCLQRQQQQVNVDLWELCYQVCFLEYTLTDDKVDIDTSLLDESGDVEWNLLDIKAKRVVEEIFANLPQ</sequence>
<gene>
    <name evidence="1" type="ORF">IQ247_00025</name>
</gene>
<reference evidence="1" key="1">
    <citation type="submission" date="2020-10" db="EMBL/GenBank/DDBJ databases">
        <authorList>
            <person name="Castelo-Branco R."/>
            <person name="Eusebio N."/>
            <person name="Adriana R."/>
            <person name="Vieira A."/>
            <person name="Brugerolle De Fraissinette N."/>
            <person name="Rezende De Castro R."/>
            <person name="Schneider M.P."/>
            <person name="Vasconcelos V."/>
            <person name="Leao P.N."/>
        </authorList>
    </citation>
    <scope>NUCLEOTIDE SEQUENCE</scope>
    <source>
        <strain evidence="1">LEGE 06105</strain>
    </source>
</reference>
<comment type="caution">
    <text evidence="1">The sequence shown here is derived from an EMBL/GenBank/DDBJ whole genome shotgun (WGS) entry which is preliminary data.</text>
</comment>
<protein>
    <submittedName>
        <fullName evidence="1">Uncharacterized protein</fullName>
    </submittedName>
</protein>
<keyword evidence="2" id="KW-1185">Reference proteome</keyword>
<dbReference type="RefSeq" id="WP_193915411.1">
    <property type="nucleotide sequence ID" value="NZ_JADEWL010000001.1"/>
</dbReference>
<dbReference type="EMBL" id="JADEWL010000001">
    <property type="protein sequence ID" value="MBE9211116.1"/>
    <property type="molecule type" value="Genomic_DNA"/>
</dbReference>
<organism evidence="1 2">
    <name type="scientific">Plectonema cf. radiosum LEGE 06105</name>
    <dbReference type="NCBI Taxonomy" id="945769"/>
    <lineage>
        <taxon>Bacteria</taxon>
        <taxon>Bacillati</taxon>
        <taxon>Cyanobacteriota</taxon>
        <taxon>Cyanophyceae</taxon>
        <taxon>Oscillatoriophycideae</taxon>
        <taxon>Oscillatoriales</taxon>
        <taxon>Microcoleaceae</taxon>
        <taxon>Plectonema</taxon>
    </lineage>
</organism>
<evidence type="ECO:0000313" key="2">
    <source>
        <dbReference type="Proteomes" id="UP000620559"/>
    </source>
</evidence>
<name>A0A8J7EW29_9CYAN</name>
<evidence type="ECO:0000313" key="1">
    <source>
        <dbReference type="EMBL" id="MBE9211116.1"/>
    </source>
</evidence>
<dbReference type="Proteomes" id="UP000620559">
    <property type="component" value="Unassembled WGS sequence"/>
</dbReference>
<accession>A0A8J7EW29</accession>
<dbReference type="AlphaFoldDB" id="A0A8J7EW29"/>